<dbReference type="RefSeq" id="WP_021248000.1">
    <property type="nucleotide sequence ID" value="NZ_ATJV01000024.1"/>
</dbReference>
<dbReference type="SUPFAM" id="SSF46785">
    <property type="entry name" value="Winged helix' DNA-binding domain"/>
    <property type="match status" value="1"/>
</dbReference>
<proteinExistence type="predicted"/>
<dbReference type="eggNOG" id="COG1846">
    <property type="taxonomic scope" value="Bacteria"/>
</dbReference>
<evidence type="ECO:0000256" key="1">
    <source>
        <dbReference type="ARBA" id="ARBA00023015"/>
    </source>
</evidence>
<dbReference type="PATRIC" id="fig|1348657.5.peg.545"/>
<evidence type="ECO:0000259" key="4">
    <source>
        <dbReference type="PROSITE" id="PS50995"/>
    </source>
</evidence>
<dbReference type="GO" id="GO:0003700">
    <property type="term" value="F:DNA-binding transcription factor activity"/>
    <property type="evidence" value="ECO:0007669"/>
    <property type="project" value="InterPro"/>
</dbReference>
<organism evidence="5 6">
    <name type="scientific">Thauera terpenica 58Eu</name>
    <dbReference type="NCBI Taxonomy" id="1348657"/>
    <lineage>
        <taxon>Bacteria</taxon>
        <taxon>Pseudomonadati</taxon>
        <taxon>Pseudomonadota</taxon>
        <taxon>Betaproteobacteria</taxon>
        <taxon>Rhodocyclales</taxon>
        <taxon>Zoogloeaceae</taxon>
        <taxon>Thauera</taxon>
    </lineage>
</organism>
<evidence type="ECO:0000313" key="6">
    <source>
        <dbReference type="Proteomes" id="UP000015455"/>
    </source>
</evidence>
<dbReference type="InterPro" id="IPR036390">
    <property type="entry name" value="WH_DNA-bd_sf"/>
</dbReference>
<keyword evidence="2" id="KW-0238">DNA-binding</keyword>
<evidence type="ECO:0000313" key="5">
    <source>
        <dbReference type="EMBL" id="EPZ16858.1"/>
    </source>
</evidence>
<dbReference type="Gene3D" id="1.10.10.10">
    <property type="entry name" value="Winged helix-like DNA-binding domain superfamily/Winged helix DNA-binding domain"/>
    <property type="match status" value="1"/>
</dbReference>
<comment type="caution">
    <text evidence="5">The sequence shown here is derived from an EMBL/GenBank/DDBJ whole genome shotgun (WGS) entry which is preliminary data.</text>
</comment>
<dbReference type="PROSITE" id="PS50995">
    <property type="entry name" value="HTH_MARR_2"/>
    <property type="match status" value="1"/>
</dbReference>
<evidence type="ECO:0000256" key="3">
    <source>
        <dbReference type="ARBA" id="ARBA00023163"/>
    </source>
</evidence>
<keyword evidence="6" id="KW-1185">Reference proteome</keyword>
<dbReference type="InterPro" id="IPR036388">
    <property type="entry name" value="WH-like_DNA-bd_sf"/>
</dbReference>
<dbReference type="AlphaFoldDB" id="T0B219"/>
<dbReference type="GO" id="GO:0003677">
    <property type="term" value="F:DNA binding"/>
    <property type="evidence" value="ECO:0007669"/>
    <property type="project" value="UniProtKB-KW"/>
</dbReference>
<reference evidence="5 6" key="1">
    <citation type="submission" date="2013-06" db="EMBL/GenBank/DDBJ databases">
        <title>Draft genome sequence of Thauera terpenica.</title>
        <authorList>
            <person name="Liu B."/>
            <person name="Frostegard A.H."/>
            <person name="Shapleigh J.P."/>
        </authorList>
    </citation>
    <scope>NUCLEOTIDE SEQUENCE [LARGE SCALE GENOMIC DNA]</scope>
    <source>
        <strain evidence="5 6">58Eu</strain>
    </source>
</reference>
<name>T0B219_9RHOO</name>
<protein>
    <recommendedName>
        <fullName evidence="4">HTH marR-type domain-containing protein</fullName>
    </recommendedName>
</protein>
<dbReference type="PANTHER" id="PTHR42756">
    <property type="entry name" value="TRANSCRIPTIONAL REGULATOR, MARR"/>
    <property type="match status" value="1"/>
</dbReference>
<dbReference type="PANTHER" id="PTHR42756:SF1">
    <property type="entry name" value="TRANSCRIPTIONAL REPRESSOR OF EMRAB OPERON"/>
    <property type="match status" value="1"/>
</dbReference>
<keyword evidence="3" id="KW-0804">Transcription</keyword>
<dbReference type="Proteomes" id="UP000015455">
    <property type="component" value="Unassembled WGS sequence"/>
</dbReference>
<sequence>MRPDSLGFLLGDVSRLLRRAFQHSMEGSPLTLAQARALVHIARHEGVRQVDLAETLEVQPITLARLIDQLAVSGVVERRPDANDRRAYRVFLTPAAAPHLAAIDEAGAAIRAIALQDVDPQQAEILHLALSKMRDNLGSR</sequence>
<dbReference type="Pfam" id="PF01047">
    <property type="entry name" value="MarR"/>
    <property type="match status" value="1"/>
</dbReference>
<feature type="domain" description="HTH marR-type" evidence="4">
    <location>
        <begin position="3"/>
        <end position="135"/>
    </location>
</feature>
<dbReference type="InterPro" id="IPR000835">
    <property type="entry name" value="HTH_MarR-typ"/>
</dbReference>
<dbReference type="STRING" id="1348657.M622_10070"/>
<keyword evidence="1" id="KW-0805">Transcription regulation</keyword>
<evidence type="ECO:0000256" key="2">
    <source>
        <dbReference type="ARBA" id="ARBA00023125"/>
    </source>
</evidence>
<dbReference type="PRINTS" id="PR00598">
    <property type="entry name" value="HTHMARR"/>
</dbReference>
<dbReference type="EMBL" id="ATJV01000024">
    <property type="protein sequence ID" value="EPZ16858.1"/>
    <property type="molecule type" value="Genomic_DNA"/>
</dbReference>
<gene>
    <name evidence="5" type="ORF">M622_10070</name>
</gene>
<accession>T0B219</accession>
<dbReference type="SMART" id="SM00347">
    <property type="entry name" value="HTH_MARR"/>
    <property type="match status" value="1"/>
</dbReference>